<dbReference type="OrthoDB" id="273823at2759"/>
<keyword evidence="2" id="KW-1185">Reference proteome</keyword>
<dbReference type="STRING" id="218851.A0A2G5D9L8"/>
<dbReference type="AlphaFoldDB" id="A0A2G5D9L8"/>
<dbReference type="Proteomes" id="UP000230069">
    <property type="component" value="Unassembled WGS sequence"/>
</dbReference>
<reference evidence="1 2" key="1">
    <citation type="submission" date="2017-09" db="EMBL/GenBank/DDBJ databases">
        <title>WGS assembly of Aquilegia coerulea Goldsmith.</title>
        <authorList>
            <person name="Hodges S."/>
            <person name="Kramer E."/>
            <person name="Nordborg M."/>
            <person name="Tomkins J."/>
            <person name="Borevitz J."/>
            <person name="Derieg N."/>
            <person name="Yan J."/>
            <person name="Mihaltcheva S."/>
            <person name="Hayes R.D."/>
            <person name="Rokhsar D."/>
        </authorList>
    </citation>
    <scope>NUCLEOTIDE SEQUENCE [LARGE SCALE GENOMIC DNA]</scope>
    <source>
        <strain evidence="2">cv. Goldsmith</strain>
    </source>
</reference>
<sequence length="182" mass="20848">MDTSTEKVGIAQQWFDELDNLAFSGPEGSVDDQKGDPATNIQGENRVHIRSAINISPGTSEVTIYGVLYLKLKKDLIYRENRWDENMKRILNIINYKSEQPGTHACLQLMLEANRDIGDIVFMKPLHLRLKFDCQDHPKGDKANEVVLTDSTIEVNAALSEVMKLLFQVLFNFESNLDWDWF</sequence>
<evidence type="ECO:0000313" key="2">
    <source>
        <dbReference type="Proteomes" id="UP000230069"/>
    </source>
</evidence>
<organism evidence="1 2">
    <name type="scientific">Aquilegia coerulea</name>
    <name type="common">Rocky mountain columbine</name>
    <dbReference type="NCBI Taxonomy" id="218851"/>
    <lineage>
        <taxon>Eukaryota</taxon>
        <taxon>Viridiplantae</taxon>
        <taxon>Streptophyta</taxon>
        <taxon>Embryophyta</taxon>
        <taxon>Tracheophyta</taxon>
        <taxon>Spermatophyta</taxon>
        <taxon>Magnoliopsida</taxon>
        <taxon>Ranunculales</taxon>
        <taxon>Ranunculaceae</taxon>
        <taxon>Thalictroideae</taxon>
        <taxon>Aquilegia</taxon>
    </lineage>
</organism>
<evidence type="ECO:0000313" key="1">
    <source>
        <dbReference type="EMBL" id="PIA40172.1"/>
    </source>
</evidence>
<gene>
    <name evidence="1" type="ORF">AQUCO_02500104v1</name>
</gene>
<protein>
    <submittedName>
        <fullName evidence="1">Uncharacterized protein</fullName>
    </submittedName>
</protein>
<accession>A0A2G5D9L8</accession>
<name>A0A2G5D9L8_AQUCA</name>
<proteinExistence type="predicted"/>
<dbReference type="EMBL" id="KZ305042">
    <property type="protein sequence ID" value="PIA40172.1"/>
    <property type="molecule type" value="Genomic_DNA"/>
</dbReference>
<dbReference type="InParanoid" id="A0A2G5D9L8"/>